<dbReference type="Proteomes" id="UP000237925">
    <property type="component" value="Chromosome"/>
</dbReference>
<feature type="transmembrane region" description="Helical" evidence="1">
    <location>
        <begin position="20"/>
        <end position="37"/>
    </location>
</feature>
<protein>
    <submittedName>
        <fullName evidence="2">Uncharacterized protein</fullName>
    </submittedName>
</protein>
<dbReference type="EMBL" id="CP027667">
    <property type="protein sequence ID" value="AVO49222.1"/>
    <property type="molecule type" value="Genomic_DNA"/>
</dbReference>
<name>A0A2R3QBR8_9BURK</name>
<dbReference type="RefSeq" id="WP_106683655.1">
    <property type="nucleotide sequence ID" value="NZ_CP027667.1"/>
</dbReference>
<keyword evidence="1" id="KW-0472">Membrane</keyword>
<keyword evidence="1" id="KW-1133">Transmembrane helix</keyword>
<accession>A0A2R3QBR8</accession>
<evidence type="ECO:0000313" key="3">
    <source>
        <dbReference type="Proteomes" id="UP000237925"/>
    </source>
</evidence>
<evidence type="ECO:0000256" key="1">
    <source>
        <dbReference type="SAM" id="Phobius"/>
    </source>
</evidence>
<sequence length="151" mass="16211">MRAPQRSVASGLEQRYALRLHGWIIGSFTLILMWSVSRLLMASGMQSLALRYLITLGVGYAAYLLVLRLWAGWLVAKRRRDEDDGASWMDGGWPTGGEGRACGGAWGSGGGGRFAGGGASGQFEPAEGGALQYFVPEAQSLPHAVRLLRGR</sequence>
<evidence type="ECO:0000313" key="2">
    <source>
        <dbReference type="EMBL" id="AVO49222.1"/>
    </source>
</evidence>
<keyword evidence="3" id="KW-1185">Reference proteome</keyword>
<feature type="transmembrane region" description="Helical" evidence="1">
    <location>
        <begin position="49"/>
        <end position="70"/>
    </location>
</feature>
<organism evidence="2 3">
    <name type="scientific">Melaminivora suipulveris</name>
    <dbReference type="NCBI Taxonomy" id="2109913"/>
    <lineage>
        <taxon>Bacteria</taxon>
        <taxon>Pseudomonadati</taxon>
        <taxon>Pseudomonadota</taxon>
        <taxon>Betaproteobacteria</taxon>
        <taxon>Burkholderiales</taxon>
        <taxon>Comamonadaceae</taxon>
        <taxon>Melaminivora</taxon>
    </lineage>
</organism>
<dbReference type="KEGG" id="mela:C6568_08075"/>
<dbReference type="OrthoDB" id="8797195at2"/>
<gene>
    <name evidence="2" type="ORF">C6568_08075</name>
</gene>
<reference evidence="2 3" key="1">
    <citation type="submission" date="2018-03" db="EMBL/GenBank/DDBJ databases">
        <title>Genome sequencing of Melaminivora sp.</title>
        <authorList>
            <person name="Kim S.-J."/>
            <person name="Heo J."/>
            <person name="Ahn J.-H."/>
            <person name="Kwon S.-W."/>
        </authorList>
    </citation>
    <scope>NUCLEOTIDE SEQUENCE [LARGE SCALE GENOMIC DNA]</scope>
    <source>
        <strain evidence="2 3">SC2-9</strain>
    </source>
</reference>
<proteinExistence type="predicted"/>
<keyword evidence="1" id="KW-0812">Transmembrane</keyword>
<dbReference type="AlphaFoldDB" id="A0A2R3QBR8"/>